<evidence type="ECO:0000256" key="1">
    <source>
        <dbReference type="SAM" id="MobiDB-lite"/>
    </source>
</evidence>
<evidence type="ECO:0000313" key="4">
    <source>
        <dbReference type="EMBL" id="MFC1418312.1"/>
    </source>
</evidence>
<evidence type="ECO:0000259" key="3">
    <source>
        <dbReference type="Pfam" id="PF04213"/>
    </source>
</evidence>
<feature type="domain" description="Htaa" evidence="3">
    <location>
        <begin position="18"/>
        <end position="170"/>
    </location>
</feature>
<accession>A0ABV6VXU7</accession>
<keyword evidence="5" id="KW-1185">Reference proteome</keyword>
<reference evidence="4 5" key="1">
    <citation type="submission" date="2024-09" db="EMBL/GenBank/DDBJ databases">
        <authorList>
            <person name="Lee S.D."/>
        </authorList>
    </citation>
    <scope>NUCLEOTIDE SEQUENCE [LARGE SCALE GENOMIC DNA]</scope>
    <source>
        <strain evidence="4 5">N8-3</strain>
    </source>
</reference>
<name>A0ABV6VXU7_9ACTN</name>
<organism evidence="4 5">
    <name type="scientific">Streptacidiphilus cavernicola</name>
    <dbReference type="NCBI Taxonomy" id="3342716"/>
    <lineage>
        <taxon>Bacteria</taxon>
        <taxon>Bacillati</taxon>
        <taxon>Actinomycetota</taxon>
        <taxon>Actinomycetes</taxon>
        <taxon>Kitasatosporales</taxon>
        <taxon>Streptomycetaceae</taxon>
        <taxon>Streptacidiphilus</taxon>
    </lineage>
</organism>
<feature type="transmembrane region" description="Helical" evidence="2">
    <location>
        <begin position="260"/>
        <end position="280"/>
    </location>
</feature>
<evidence type="ECO:0000313" key="5">
    <source>
        <dbReference type="Proteomes" id="UP001592531"/>
    </source>
</evidence>
<evidence type="ECO:0000256" key="2">
    <source>
        <dbReference type="SAM" id="Phobius"/>
    </source>
</evidence>
<dbReference type="InterPro" id="IPR007331">
    <property type="entry name" value="Htaa"/>
</dbReference>
<keyword evidence="2" id="KW-0812">Transmembrane</keyword>
<keyword evidence="2" id="KW-0472">Membrane</keyword>
<proteinExistence type="predicted"/>
<gene>
    <name evidence="4" type="ORF">ACEZDE_16945</name>
</gene>
<sequence>MPLLAAQPASAASVPFSSGSLDWGIKASFRDYLASPGTGGAIAVTGGAAKNADGTFDFKLAKASYDTTTHTVTSSFTGGLHITGHGGLLDITLADLHVDTSGSTATLTADVSSKQMSGGTFSGDDVALVTFTAGQDTFDGAATATKLTADGEKAFSGFYTAGTAMDPVKVLLKTATAPTAAPTTAKPSSGPTVKPTTGGGSTPSRSAVPTSAPATTSSSAPVTASAPGSADSSAPAAVVPGGTGGSAPALATTGADGSTLPLALTGTALVLAGGTTAVLLRRRRAGSHS</sequence>
<protein>
    <submittedName>
        <fullName evidence="4">HtaA domain-containing protein</fullName>
    </submittedName>
</protein>
<dbReference type="Proteomes" id="UP001592531">
    <property type="component" value="Unassembled WGS sequence"/>
</dbReference>
<dbReference type="EMBL" id="JBHFAB010000011">
    <property type="protein sequence ID" value="MFC1418312.1"/>
    <property type="molecule type" value="Genomic_DNA"/>
</dbReference>
<feature type="compositionally biased region" description="Low complexity" evidence="1">
    <location>
        <begin position="202"/>
        <end position="240"/>
    </location>
</feature>
<feature type="region of interest" description="Disordered" evidence="1">
    <location>
        <begin position="179"/>
        <end position="240"/>
    </location>
</feature>
<dbReference type="Pfam" id="PF04213">
    <property type="entry name" value="HtaA"/>
    <property type="match status" value="1"/>
</dbReference>
<dbReference type="RefSeq" id="WP_380537146.1">
    <property type="nucleotide sequence ID" value="NZ_JBHFAB010000011.1"/>
</dbReference>
<keyword evidence="2" id="KW-1133">Transmembrane helix</keyword>
<comment type="caution">
    <text evidence="4">The sequence shown here is derived from an EMBL/GenBank/DDBJ whole genome shotgun (WGS) entry which is preliminary data.</text>
</comment>